<feature type="compositionally biased region" description="Acidic residues" evidence="1">
    <location>
        <begin position="157"/>
        <end position="169"/>
    </location>
</feature>
<protein>
    <submittedName>
        <fullName evidence="3">Putative membrane protein YkoI</fullName>
    </submittedName>
</protein>
<accession>A0A3N5BYL9</accession>
<dbReference type="Gene3D" id="3.10.450.40">
    <property type="match status" value="2"/>
</dbReference>
<feature type="compositionally biased region" description="Basic and acidic residues" evidence="1">
    <location>
        <begin position="130"/>
        <end position="156"/>
    </location>
</feature>
<sequence length="246" mass="27577">MKRKLIAGAIASSVAVGGTVGSVALSDSLTSKHSLNEKAEVESDMETVKLDTKKLIGVEELQDIVSGEVEGTIEEVELETKNSNNAYFEVQVQNGDQEYELYIDAYTGKVLKVEDRKEDSQKKSNVNSSDNRDQQEKQSQNKETKQVNKQDNSKENYDDDQHDNDERDDQESSKDPVKKAKDDQKKMINHEQAIKLALEVASGKVSEVELDEDDGMMIYQVELEGQTETEIKINANTGEILEVERD</sequence>
<dbReference type="EMBL" id="RKRF01000010">
    <property type="protein sequence ID" value="RPF52262.1"/>
    <property type="molecule type" value="Genomic_DNA"/>
</dbReference>
<dbReference type="AlphaFoldDB" id="A0A3N5BYL9"/>
<proteinExistence type="predicted"/>
<dbReference type="Proteomes" id="UP000276443">
    <property type="component" value="Unassembled WGS sequence"/>
</dbReference>
<name>A0A3N5BYL9_9BACI</name>
<dbReference type="Pfam" id="PF03413">
    <property type="entry name" value="PepSY"/>
    <property type="match status" value="2"/>
</dbReference>
<dbReference type="RefSeq" id="WP_124222525.1">
    <property type="nucleotide sequence ID" value="NZ_RKRF01000010.1"/>
</dbReference>
<keyword evidence="4" id="KW-1185">Reference proteome</keyword>
<organism evidence="3 4">
    <name type="scientific">Aquisalibacillus elongatus</name>
    <dbReference type="NCBI Taxonomy" id="485577"/>
    <lineage>
        <taxon>Bacteria</taxon>
        <taxon>Bacillati</taxon>
        <taxon>Bacillota</taxon>
        <taxon>Bacilli</taxon>
        <taxon>Bacillales</taxon>
        <taxon>Bacillaceae</taxon>
        <taxon>Aquisalibacillus</taxon>
    </lineage>
</organism>
<comment type="caution">
    <text evidence="3">The sequence shown here is derived from an EMBL/GenBank/DDBJ whole genome shotgun (WGS) entry which is preliminary data.</text>
</comment>
<evidence type="ECO:0000259" key="2">
    <source>
        <dbReference type="Pfam" id="PF03413"/>
    </source>
</evidence>
<feature type="region of interest" description="Disordered" evidence="1">
    <location>
        <begin position="115"/>
        <end position="185"/>
    </location>
</feature>
<gene>
    <name evidence="3" type="ORF">EDC24_2255</name>
</gene>
<reference evidence="3 4" key="1">
    <citation type="submission" date="2018-11" db="EMBL/GenBank/DDBJ databases">
        <title>Genomic Encyclopedia of Type Strains, Phase IV (KMG-IV): sequencing the most valuable type-strain genomes for metagenomic binning, comparative biology and taxonomic classification.</title>
        <authorList>
            <person name="Goeker M."/>
        </authorList>
    </citation>
    <scope>NUCLEOTIDE SEQUENCE [LARGE SCALE GENOMIC DNA]</scope>
    <source>
        <strain evidence="3 4">DSM 18090</strain>
    </source>
</reference>
<dbReference type="OrthoDB" id="5361545at2"/>
<feature type="domain" description="PepSY" evidence="2">
    <location>
        <begin position="56"/>
        <end position="114"/>
    </location>
</feature>
<feature type="domain" description="PepSY" evidence="2">
    <location>
        <begin position="188"/>
        <end position="244"/>
    </location>
</feature>
<dbReference type="InterPro" id="IPR025711">
    <property type="entry name" value="PepSY"/>
</dbReference>
<evidence type="ECO:0000313" key="3">
    <source>
        <dbReference type="EMBL" id="RPF52262.1"/>
    </source>
</evidence>
<evidence type="ECO:0000256" key="1">
    <source>
        <dbReference type="SAM" id="MobiDB-lite"/>
    </source>
</evidence>
<evidence type="ECO:0000313" key="4">
    <source>
        <dbReference type="Proteomes" id="UP000276443"/>
    </source>
</evidence>
<feature type="compositionally biased region" description="Basic and acidic residues" evidence="1">
    <location>
        <begin position="170"/>
        <end position="185"/>
    </location>
</feature>